<accession>A0A8T1CMP1</accession>
<proteinExistence type="predicted"/>
<name>A0A8T1CMP1_9STRA</name>
<sequence length="181" mass="20309">MILSAAIKAARRSHAHTSCLQYNSVRSSSRRRSASDATVYRILGNCFVIVTELYCFLAKEWSDMLPFNDRVYTACHNIKRGILAEQIELDSIPGVCAPDGLCISNFGPVEGRLHDSTMLRESKLPPYLASHPMVQRLGMVIYGGPAYGVDELLCRPFHNAVERSSEKRFNEIMSKNRVSIK</sequence>
<comment type="caution">
    <text evidence="4">The sequence shown here is derived from an EMBL/GenBank/DDBJ whole genome shotgun (WGS) entry which is preliminary data.</text>
</comment>
<dbReference type="InterPro" id="IPR027806">
    <property type="entry name" value="HARBI1_dom"/>
</dbReference>
<gene>
    <name evidence="4" type="ORF">PC115_g8619</name>
</gene>
<dbReference type="Pfam" id="PF13359">
    <property type="entry name" value="DDE_Tnp_4"/>
    <property type="match status" value="1"/>
</dbReference>
<dbReference type="EMBL" id="RCMI01000225">
    <property type="protein sequence ID" value="KAG2924464.1"/>
    <property type="molecule type" value="Genomic_DNA"/>
</dbReference>
<dbReference type="GO" id="GO:0046872">
    <property type="term" value="F:metal ion binding"/>
    <property type="evidence" value="ECO:0007669"/>
    <property type="project" value="UniProtKB-KW"/>
</dbReference>
<reference evidence="4" key="1">
    <citation type="submission" date="2018-10" db="EMBL/GenBank/DDBJ databases">
        <title>Effector identification in a new, highly contiguous assembly of the strawberry crown rot pathogen Phytophthora cactorum.</title>
        <authorList>
            <person name="Armitage A.D."/>
            <person name="Nellist C.F."/>
            <person name="Bates H."/>
            <person name="Vickerstaff R.J."/>
            <person name="Harrison R.J."/>
        </authorList>
    </citation>
    <scope>NUCLEOTIDE SEQUENCE</scope>
    <source>
        <strain evidence="4">4032</strain>
    </source>
</reference>
<feature type="domain" description="DDE Tnp4" evidence="3">
    <location>
        <begin position="95"/>
        <end position="179"/>
    </location>
</feature>
<evidence type="ECO:0000313" key="4">
    <source>
        <dbReference type="EMBL" id="KAG2924464.1"/>
    </source>
</evidence>
<protein>
    <recommendedName>
        <fullName evidence="3">DDE Tnp4 domain-containing protein</fullName>
    </recommendedName>
</protein>
<dbReference type="Proteomes" id="UP000774804">
    <property type="component" value="Unassembled WGS sequence"/>
</dbReference>
<keyword evidence="2" id="KW-0479">Metal-binding</keyword>
<dbReference type="AlphaFoldDB" id="A0A8T1CMP1"/>
<evidence type="ECO:0000313" key="5">
    <source>
        <dbReference type="Proteomes" id="UP000774804"/>
    </source>
</evidence>
<evidence type="ECO:0000256" key="1">
    <source>
        <dbReference type="ARBA" id="ARBA00001968"/>
    </source>
</evidence>
<evidence type="ECO:0000256" key="2">
    <source>
        <dbReference type="ARBA" id="ARBA00022723"/>
    </source>
</evidence>
<comment type="cofactor">
    <cofactor evidence="1">
        <name>a divalent metal cation</name>
        <dbReference type="ChEBI" id="CHEBI:60240"/>
    </cofactor>
</comment>
<evidence type="ECO:0000259" key="3">
    <source>
        <dbReference type="Pfam" id="PF13359"/>
    </source>
</evidence>
<organism evidence="4 5">
    <name type="scientific">Phytophthora cactorum</name>
    <dbReference type="NCBI Taxonomy" id="29920"/>
    <lineage>
        <taxon>Eukaryota</taxon>
        <taxon>Sar</taxon>
        <taxon>Stramenopiles</taxon>
        <taxon>Oomycota</taxon>
        <taxon>Peronosporomycetes</taxon>
        <taxon>Peronosporales</taxon>
        <taxon>Peronosporaceae</taxon>
        <taxon>Phytophthora</taxon>
    </lineage>
</organism>